<proteinExistence type="predicted"/>
<evidence type="ECO:0000313" key="1">
    <source>
        <dbReference type="EMBL" id="CAF3430356.1"/>
    </source>
</evidence>
<sequence length="186" mass="21097">MCNALWYIPKKYRKNPNVYGLNQLNETPYCRHRPVLLLHGAVGAWSYLGDLAAVLKTTNIPAFVINLGFGLPTEETPLYSAFTQDCSYIDRESNLKFRSTPEANPLIGKVIAIALPSNLTETNWMREINKLDDLFNVNAKYDAIMDHKKCALAEELPWSVEYIDAGHIGIVFNRSTYSQVPQFLLK</sequence>
<dbReference type="Proteomes" id="UP000663872">
    <property type="component" value="Unassembled WGS sequence"/>
</dbReference>
<name>A0A818CRI6_9BILA</name>
<comment type="caution">
    <text evidence="1">The sequence shown here is derived from an EMBL/GenBank/DDBJ whole genome shotgun (WGS) entry which is preliminary data.</text>
</comment>
<evidence type="ECO:0000313" key="2">
    <source>
        <dbReference type="Proteomes" id="UP000663872"/>
    </source>
</evidence>
<dbReference type="EMBL" id="CAJNYT010001785">
    <property type="protein sequence ID" value="CAF3430356.1"/>
    <property type="molecule type" value="Genomic_DNA"/>
</dbReference>
<organism evidence="1 2">
    <name type="scientific">Rotaria socialis</name>
    <dbReference type="NCBI Taxonomy" id="392032"/>
    <lineage>
        <taxon>Eukaryota</taxon>
        <taxon>Metazoa</taxon>
        <taxon>Spiralia</taxon>
        <taxon>Gnathifera</taxon>
        <taxon>Rotifera</taxon>
        <taxon>Eurotatoria</taxon>
        <taxon>Bdelloidea</taxon>
        <taxon>Philodinida</taxon>
        <taxon>Philodinidae</taxon>
        <taxon>Rotaria</taxon>
    </lineage>
</organism>
<gene>
    <name evidence="1" type="ORF">GRG538_LOCUS12602</name>
</gene>
<accession>A0A818CRI6</accession>
<dbReference type="AlphaFoldDB" id="A0A818CRI6"/>
<reference evidence="1" key="1">
    <citation type="submission" date="2021-02" db="EMBL/GenBank/DDBJ databases">
        <authorList>
            <person name="Nowell W R."/>
        </authorList>
    </citation>
    <scope>NUCLEOTIDE SEQUENCE</scope>
</reference>
<protein>
    <submittedName>
        <fullName evidence="1">Uncharacterized protein</fullName>
    </submittedName>
</protein>